<evidence type="ECO:0000313" key="6">
    <source>
        <dbReference type="Proteomes" id="UP000008975"/>
    </source>
</evidence>
<gene>
    <name evidence="5" type="ordered locus">MTES_2260</name>
</gene>
<keyword evidence="1" id="KW-0328">Glycosyltransferase</keyword>
<reference evidence="5 6" key="1">
    <citation type="journal article" date="2011" name="J. Bacteriol.">
        <title>Genome sequence of Microbacterium testaceum StLB037, an N-acylhomoserine lactone-degrading bacterium isolated from potato leaves.</title>
        <authorList>
            <person name="Morohoshi T."/>
            <person name="Wang W.-Z."/>
            <person name="Someya N."/>
            <person name="Ikeda T."/>
        </authorList>
    </citation>
    <scope>NUCLEOTIDE SEQUENCE [LARGE SCALE GENOMIC DNA]</scope>
    <source>
        <strain evidence="5 6">StLB037</strain>
    </source>
</reference>
<feature type="domain" description="Glycosyltransferase subfamily 4-like N-terminal" evidence="4">
    <location>
        <begin position="15"/>
        <end position="163"/>
    </location>
</feature>
<dbReference type="GO" id="GO:0016757">
    <property type="term" value="F:glycosyltransferase activity"/>
    <property type="evidence" value="ECO:0007669"/>
    <property type="project" value="UniProtKB-KW"/>
</dbReference>
<proteinExistence type="predicted"/>
<organism evidence="5 6">
    <name type="scientific">Microbacterium testaceum (strain StLB037)</name>
    <dbReference type="NCBI Taxonomy" id="979556"/>
    <lineage>
        <taxon>Bacteria</taxon>
        <taxon>Bacillati</taxon>
        <taxon>Actinomycetota</taxon>
        <taxon>Actinomycetes</taxon>
        <taxon>Micrococcales</taxon>
        <taxon>Microbacteriaceae</taxon>
        <taxon>Microbacterium</taxon>
    </lineage>
</organism>
<evidence type="ECO:0000259" key="3">
    <source>
        <dbReference type="Pfam" id="PF00534"/>
    </source>
</evidence>
<evidence type="ECO:0000259" key="4">
    <source>
        <dbReference type="Pfam" id="PF13579"/>
    </source>
</evidence>
<dbReference type="STRING" id="979556.MTES_2260"/>
<feature type="domain" description="Glycosyl transferase family 1" evidence="3">
    <location>
        <begin position="186"/>
        <end position="346"/>
    </location>
</feature>
<evidence type="ECO:0000256" key="2">
    <source>
        <dbReference type="ARBA" id="ARBA00022679"/>
    </source>
</evidence>
<reference key="2">
    <citation type="submission" date="2011-02" db="EMBL/GenBank/DDBJ databases">
        <title>Genome sequence of Microbacterium testaceum StLB037.</title>
        <authorList>
            <person name="Morohoshi T."/>
            <person name="Wang W.Z."/>
            <person name="Someya N."/>
            <person name="Ikeda T."/>
        </authorList>
    </citation>
    <scope>NUCLEOTIDE SEQUENCE</scope>
    <source>
        <strain>StLB037</strain>
    </source>
</reference>
<dbReference type="Pfam" id="PF13579">
    <property type="entry name" value="Glyco_trans_4_4"/>
    <property type="match status" value="1"/>
</dbReference>
<dbReference type="eggNOG" id="COG0438">
    <property type="taxonomic scope" value="Bacteria"/>
</dbReference>
<name>E8NFF1_MICTS</name>
<dbReference type="AlphaFoldDB" id="E8NFF1"/>
<dbReference type="SUPFAM" id="SSF53756">
    <property type="entry name" value="UDP-Glycosyltransferase/glycogen phosphorylase"/>
    <property type="match status" value="1"/>
</dbReference>
<dbReference type="HOGENOM" id="CLU_009583_2_1_11"/>
<dbReference type="PANTHER" id="PTHR12526:SF635">
    <property type="entry name" value="GLYCOSYL TRANSFERASE GROUP 1"/>
    <property type="match status" value="1"/>
</dbReference>
<sequence length="372" mass="39961">MRVLHVTPSVARSDGGPAEVIRGLIPALHHRGVAADVLTTDKGLAPSDNDLIVADWVRVVTSAGPSSVTFAPHFASAMSDGLSRYDVVHVHGFQSYPGTMAMRIARRAGIPYLIEPHGALDRYHWNTNVLRKRAWLRIADAKNLAGLSGAIYSSELEAQQALDVLPDTRAFRMNLAVDEQLFAIDRTTKREGPAKIVYLGRLTKKKRVDLVVRALAETPLRERGARLFIAGGSDGTIQDPNALAHEIGVGDQVTSLGPVNSARRRDLLSECDVFVLPSEDESFGVAVAEAMAAGARVVTSQHVGIAAPASENRALKVARNDPASIAQAVVDALEDAELPGRARAHAEREFRWSIAAAQAENAYEIARAGDTP</sequence>
<dbReference type="Proteomes" id="UP000008975">
    <property type="component" value="Chromosome"/>
</dbReference>
<dbReference type="Gene3D" id="3.40.50.2000">
    <property type="entry name" value="Glycogen Phosphorylase B"/>
    <property type="match status" value="2"/>
</dbReference>
<dbReference type="EMBL" id="AP012052">
    <property type="protein sequence ID" value="BAJ75224.1"/>
    <property type="molecule type" value="Genomic_DNA"/>
</dbReference>
<dbReference type="InterPro" id="IPR001296">
    <property type="entry name" value="Glyco_trans_1"/>
</dbReference>
<keyword evidence="2" id="KW-0808">Transferase</keyword>
<protein>
    <submittedName>
        <fullName evidence="5">Glycosyltransferase</fullName>
    </submittedName>
</protein>
<dbReference type="Pfam" id="PF00534">
    <property type="entry name" value="Glycos_transf_1"/>
    <property type="match status" value="1"/>
</dbReference>
<dbReference type="PANTHER" id="PTHR12526">
    <property type="entry name" value="GLYCOSYLTRANSFERASE"/>
    <property type="match status" value="1"/>
</dbReference>
<dbReference type="KEGG" id="mts:MTES_2260"/>
<evidence type="ECO:0000256" key="1">
    <source>
        <dbReference type="ARBA" id="ARBA00022676"/>
    </source>
</evidence>
<dbReference type="InterPro" id="IPR028098">
    <property type="entry name" value="Glyco_trans_4-like_N"/>
</dbReference>
<accession>E8NFF1</accession>
<evidence type="ECO:0000313" key="5">
    <source>
        <dbReference type="EMBL" id="BAJ75224.1"/>
    </source>
</evidence>